<evidence type="ECO:0000313" key="6">
    <source>
        <dbReference type="Proteomes" id="UP000245942"/>
    </source>
</evidence>
<dbReference type="GeneID" id="37011544"/>
<evidence type="ECO:0000256" key="3">
    <source>
        <dbReference type="PIRSR" id="PIRSR602401-1"/>
    </source>
</evidence>
<dbReference type="InterPro" id="IPR001128">
    <property type="entry name" value="Cyt_P450"/>
</dbReference>
<dbReference type="PRINTS" id="PR00385">
    <property type="entry name" value="P450"/>
</dbReference>
<dbReference type="GO" id="GO:0016705">
    <property type="term" value="F:oxidoreductase activity, acting on paired donors, with incorporation or reduction of molecular oxygen"/>
    <property type="evidence" value="ECO:0007669"/>
    <property type="project" value="InterPro"/>
</dbReference>
<dbReference type="EMBL" id="KZ819329">
    <property type="protein sequence ID" value="PWN20102.1"/>
    <property type="molecule type" value="Genomic_DNA"/>
</dbReference>
<keyword evidence="3" id="KW-0479">Metal-binding</keyword>
<keyword evidence="4" id="KW-0812">Transmembrane</keyword>
<dbReference type="Gene3D" id="1.10.630.10">
    <property type="entry name" value="Cytochrome P450"/>
    <property type="match status" value="1"/>
</dbReference>
<accession>A0A316U4B0</accession>
<dbReference type="GO" id="GO:0005506">
    <property type="term" value="F:iron ion binding"/>
    <property type="evidence" value="ECO:0007669"/>
    <property type="project" value="InterPro"/>
</dbReference>
<evidence type="ECO:0000256" key="4">
    <source>
        <dbReference type="SAM" id="Phobius"/>
    </source>
</evidence>
<name>A0A316U4B0_9BASI</name>
<dbReference type="PANTHER" id="PTHR24305:SF166">
    <property type="entry name" value="CYTOCHROME P450 12A4, MITOCHONDRIAL-RELATED"/>
    <property type="match status" value="1"/>
</dbReference>
<dbReference type="Proteomes" id="UP000245942">
    <property type="component" value="Unassembled WGS sequence"/>
</dbReference>
<keyword evidence="3" id="KW-0408">Iron</keyword>
<keyword evidence="3" id="KW-0349">Heme</keyword>
<keyword evidence="4" id="KW-0472">Membrane</keyword>
<comment type="similarity">
    <text evidence="1">Belongs to the cytochrome P450 family.</text>
</comment>
<evidence type="ECO:0000313" key="5">
    <source>
        <dbReference type="EMBL" id="PWN20102.1"/>
    </source>
</evidence>
<evidence type="ECO:0000256" key="1">
    <source>
        <dbReference type="ARBA" id="ARBA00010617"/>
    </source>
</evidence>
<dbReference type="STRING" id="1684307.A0A316U4B0"/>
<sequence length="626" mass="69369">MSLLNDLGTCPAPTSILTPSFPGCLTAQPSGQPSPVSLAINLTASVLDARWQTPYGKPTNPFASAVPEHVIVALPYIGIAAFVLTIAYFTLAVTYFSPFQRLQRPPMKGFWSLFMGHLAEMQQYEPGHIQMDWTNEYGGAVVYRGLLGTPRILLSDPLALSYVLTNAYNFPKPAGARAALSTLLGDGVLTTEGHQHKVQRKLVNPTFSQNSVRAFAPLFHRHARALSVVLNHLIKAGDHSELAPAMGERRARMAQRGVGPVVDILHWTSRTTLDVIGDAAFSYDLQSLKAGEHGGGTAIAESFQAMMTRVGQLTMTERAMLHFEQFRIFDGWRPLPTSFNKAAQQTQKTVEQVAGVMIDDEKRAQVVDDSDLLQKLLALNEDPKVAPANKLSRNEVLGQLTTLILAGHETTSTALTWALWTLAHHPEKQTALRKEIREHWVDGEEDFSFEEVHNLDLLDRVTSEVLRLHPPVHSTNRESGRKDVIPLSKPVRRIDGTYVNRIAVPKGQPIIISIVTYNRRKDIWGEDAEEFNPDRWLDLPDTVKNNGIPGGHLSFISGPRNCVGSKFALTEFKIIISHLLRQFEFAPLPPDLATISSKQVVVTRPRVKGLEESGTQMPLRISRVED</sequence>
<dbReference type="AlphaFoldDB" id="A0A316U4B0"/>
<dbReference type="InterPro" id="IPR002401">
    <property type="entry name" value="Cyt_P450_E_grp-I"/>
</dbReference>
<dbReference type="PANTHER" id="PTHR24305">
    <property type="entry name" value="CYTOCHROME P450"/>
    <property type="match status" value="1"/>
</dbReference>
<organism evidence="5 6">
    <name type="scientific">Pseudomicrostroma glucosiphilum</name>
    <dbReference type="NCBI Taxonomy" id="1684307"/>
    <lineage>
        <taxon>Eukaryota</taxon>
        <taxon>Fungi</taxon>
        <taxon>Dikarya</taxon>
        <taxon>Basidiomycota</taxon>
        <taxon>Ustilaginomycotina</taxon>
        <taxon>Exobasidiomycetes</taxon>
        <taxon>Microstromatales</taxon>
        <taxon>Microstromatales incertae sedis</taxon>
        <taxon>Pseudomicrostroma</taxon>
    </lineage>
</organism>
<dbReference type="InterPro" id="IPR036396">
    <property type="entry name" value="Cyt_P450_sf"/>
</dbReference>
<keyword evidence="6" id="KW-1185">Reference proteome</keyword>
<keyword evidence="2" id="KW-0560">Oxidoreductase</keyword>
<proteinExistence type="inferred from homology"/>
<dbReference type="InterPro" id="IPR050121">
    <property type="entry name" value="Cytochrome_P450_monoxygenase"/>
</dbReference>
<dbReference type="GO" id="GO:0020037">
    <property type="term" value="F:heme binding"/>
    <property type="evidence" value="ECO:0007669"/>
    <property type="project" value="InterPro"/>
</dbReference>
<gene>
    <name evidence="5" type="ORF">BCV69DRAFT_219752</name>
</gene>
<comment type="cofactor">
    <cofactor evidence="3">
        <name>heme</name>
        <dbReference type="ChEBI" id="CHEBI:30413"/>
    </cofactor>
</comment>
<feature type="transmembrane region" description="Helical" evidence="4">
    <location>
        <begin position="76"/>
        <end position="97"/>
    </location>
</feature>
<feature type="binding site" description="axial binding residue" evidence="3">
    <location>
        <position position="562"/>
    </location>
    <ligand>
        <name>heme</name>
        <dbReference type="ChEBI" id="CHEBI:30413"/>
    </ligand>
    <ligandPart>
        <name>Fe</name>
        <dbReference type="ChEBI" id="CHEBI:18248"/>
    </ligandPart>
</feature>
<dbReference type="RefSeq" id="XP_025347262.1">
    <property type="nucleotide sequence ID" value="XM_025489810.1"/>
</dbReference>
<dbReference type="CDD" id="cd11069">
    <property type="entry name" value="CYP_FUM15-like"/>
    <property type="match status" value="1"/>
</dbReference>
<dbReference type="GO" id="GO:0004497">
    <property type="term" value="F:monooxygenase activity"/>
    <property type="evidence" value="ECO:0007669"/>
    <property type="project" value="InterPro"/>
</dbReference>
<dbReference type="PRINTS" id="PR00463">
    <property type="entry name" value="EP450I"/>
</dbReference>
<reference evidence="5 6" key="1">
    <citation type="journal article" date="2018" name="Mol. Biol. Evol.">
        <title>Broad Genomic Sampling Reveals a Smut Pathogenic Ancestry of the Fungal Clade Ustilaginomycotina.</title>
        <authorList>
            <person name="Kijpornyongpan T."/>
            <person name="Mondo S.J."/>
            <person name="Barry K."/>
            <person name="Sandor L."/>
            <person name="Lee J."/>
            <person name="Lipzen A."/>
            <person name="Pangilinan J."/>
            <person name="LaButti K."/>
            <person name="Hainaut M."/>
            <person name="Henrissat B."/>
            <person name="Grigoriev I.V."/>
            <person name="Spatafora J.W."/>
            <person name="Aime M.C."/>
        </authorList>
    </citation>
    <scope>NUCLEOTIDE SEQUENCE [LARGE SCALE GENOMIC DNA]</scope>
    <source>
        <strain evidence="5 6">MCA 4718</strain>
    </source>
</reference>
<dbReference type="OrthoDB" id="1470350at2759"/>
<evidence type="ECO:0000256" key="2">
    <source>
        <dbReference type="ARBA" id="ARBA00023002"/>
    </source>
</evidence>
<dbReference type="SUPFAM" id="SSF48264">
    <property type="entry name" value="Cytochrome P450"/>
    <property type="match status" value="1"/>
</dbReference>
<protein>
    <submittedName>
        <fullName evidence="5">Cytochrome P450</fullName>
    </submittedName>
</protein>
<dbReference type="Pfam" id="PF00067">
    <property type="entry name" value="p450"/>
    <property type="match status" value="1"/>
</dbReference>
<keyword evidence="4" id="KW-1133">Transmembrane helix</keyword>